<dbReference type="Pfam" id="PF02633">
    <property type="entry name" value="Creatininase"/>
    <property type="match status" value="1"/>
</dbReference>
<name>A0A1H4LXM7_9HYPH</name>
<proteinExistence type="inferred from homology"/>
<evidence type="ECO:0000256" key="5">
    <source>
        <dbReference type="ARBA" id="ARBA00024029"/>
    </source>
</evidence>
<dbReference type="GO" id="GO:0009231">
    <property type="term" value="P:riboflavin biosynthetic process"/>
    <property type="evidence" value="ECO:0007669"/>
    <property type="project" value="TreeGrafter"/>
</dbReference>
<keyword evidence="7" id="KW-1185">Reference proteome</keyword>
<dbReference type="InterPro" id="IPR024087">
    <property type="entry name" value="Creatininase-like_sf"/>
</dbReference>
<organism evidence="6 7">
    <name type="scientific">Nitratireductor aquibiodomus</name>
    <dbReference type="NCBI Taxonomy" id="204799"/>
    <lineage>
        <taxon>Bacteria</taxon>
        <taxon>Pseudomonadati</taxon>
        <taxon>Pseudomonadota</taxon>
        <taxon>Alphaproteobacteria</taxon>
        <taxon>Hyphomicrobiales</taxon>
        <taxon>Phyllobacteriaceae</taxon>
        <taxon>Nitratireductor</taxon>
    </lineage>
</organism>
<protein>
    <submittedName>
        <fullName evidence="6">Creatinine amidohydrolase</fullName>
    </submittedName>
</protein>
<dbReference type="Proteomes" id="UP000199064">
    <property type="component" value="Unassembled WGS sequence"/>
</dbReference>
<dbReference type="EMBL" id="FNSL01000001">
    <property type="protein sequence ID" value="SEB75338.1"/>
    <property type="molecule type" value="Genomic_DNA"/>
</dbReference>
<dbReference type="PANTHER" id="PTHR35005">
    <property type="entry name" value="3-DEHYDRO-SCYLLO-INOSOSE HYDROLASE"/>
    <property type="match status" value="1"/>
</dbReference>
<accession>A0A1H4LXM7</accession>
<evidence type="ECO:0000313" key="7">
    <source>
        <dbReference type="Proteomes" id="UP000199064"/>
    </source>
</evidence>
<sequence length="276" mass="30119">MSTAKKHLLEDMTFLEFQERMGEDPVILIPLGSQEIQGPMVPMGDFMLTREIASRVAEKSGAIAAPTMPFGYAEYFRSVPGGIALSADAFRATLRDMLDNFLDHGLTKLVIVNGHSGNAPLIDQVIRAVRRDHDVLVPCINLWRSIPDALWQEVHGEFGKKAFAHGGDPITSVYLHLFPDLTRMDAVEIDTQFGKMIDLPTAGLAAVRFQGTEIGLPVNVDDHCSNGIAGGDASRSSADKGERFVDHLVTFCSDFVEHMRSVSSSTKAKSKGEYAA</sequence>
<keyword evidence="4" id="KW-0862">Zinc</keyword>
<dbReference type="GO" id="GO:0016811">
    <property type="term" value="F:hydrolase activity, acting on carbon-nitrogen (but not peptide) bonds, in linear amides"/>
    <property type="evidence" value="ECO:0007669"/>
    <property type="project" value="TreeGrafter"/>
</dbReference>
<evidence type="ECO:0000313" key="6">
    <source>
        <dbReference type="EMBL" id="SEB75338.1"/>
    </source>
</evidence>
<dbReference type="Gene3D" id="3.40.50.10310">
    <property type="entry name" value="Creatininase"/>
    <property type="match status" value="1"/>
</dbReference>
<comment type="cofactor">
    <cofactor evidence="1">
        <name>Zn(2+)</name>
        <dbReference type="ChEBI" id="CHEBI:29105"/>
    </cofactor>
</comment>
<dbReference type="SUPFAM" id="SSF102215">
    <property type="entry name" value="Creatininase"/>
    <property type="match status" value="1"/>
</dbReference>
<dbReference type="PANTHER" id="PTHR35005:SF1">
    <property type="entry name" value="2-AMINO-5-FORMYLAMINO-6-RIBOSYLAMINOPYRIMIDIN-4(3H)-ONE 5'-MONOPHOSPHATE DEFORMYLASE"/>
    <property type="match status" value="1"/>
</dbReference>
<dbReference type="RefSeq" id="WP_090329345.1">
    <property type="nucleotide sequence ID" value="NZ_FNSL01000001.1"/>
</dbReference>
<keyword evidence="2" id="KW-0479">Metal-binding</keyword>
<dbReference type="InterPro" id="IPR003785">
    <property type="entry name" value="Creatininase/forma_Hydrolase"/>
</dbReference>
<evidence type="ECO:0000256" key="1">
    <source>
        <dbReference type="ARBA" id="ARBA00001947"/>
    </source>
</evidence>
<evidence type="ECO:0000256" key="3">
    <source>
        <dbReference type="ARBA" id="ARBA00022801"/>
    </source>
</evidence>
<evidence type="ECO:0000256" key="2">
    <source>
        <dbReference type="ARBA" id="ARBA00022723"/>
    </source>
</evidence>
<keyword evidence="3 6" id="KW-0378">Hydrolase</keyword>
<comment type="similarity">
    <text evidence="5">Belongs to the creatininase superfamily.</text>
</comment>
<dbReference type="GO" id="GO:0046872">
    <property type="term" value="F:metal ion binding"/>
    <property type="evidence" value="ECO:0007669"/>
    <property type="project" value="UniProtKB-KW"/>
</dbReference>
<reference evidence="7" key="1">
    <citation type="submission" date="2016-10" db="EMBL/GenBank/DDBJ databases">
        <authorList>
            <person name="Varghese N."/>
            <person name="Submissions S."/>
        </authorList>
    </citation>
    <scope>NUCLEOTIDE SEQUENCE [LARGE SCALE GENOMIC DNA]</scope>
    <source>
        <strain evidence="7">ES.061</strain>
    </source>
</reference>
<gene>
    <name evidence="6" type="ORF">SAMN05216452_3041</name>
</gene>
<evidence type="ECO:0000256" key="4">
    <source>
        <dbReference type="ARBA" id="ARBA00022833"/>
    </source>
</evidence>
<dbReference type="AlphaFoldDB" id="A0A1H4LXM7"/>